<keyword evidence="2" id="KW-1185">Reference proteome</keyword>
<proteinExistence type="predicted"/>
<dbReference type="AlphaFoldDB" id="H3GS34"/>
<dbReference type="EMBL" id="DS566040">
    <property type="status" value="NOT_ANNOTATED_CDS"/>
    <property type="molecule type" value="Genomic_DNA"/>
</dbReference>
<reference evidence="1" key="2">
    <citation type="submission" date="2015-06" db="UniProtKB">
        <authorList>
            <consortium name="EnsemblProtists"/>
        </authorList>
    </citation>
    <scope>IDENTIFICATION</scope>
    <source>
        <strain evidence="1">Pr102</strain>
    </source>
</reference>
<evidence type="ECO:0000313" key="2">
    <source>
        <dbReference type="Proteomes" id="UP000005238"/>
    </source>
</evidence>
<organism evidence="1 2">
    <name type="scientific">Phytophthora ramorum</name>
    <name type="common">Sudden oak death agent</name>
    <dbReference type="NCBI Taxonomy" id="164328"/>
    <lineage>
        <taxon>Eukaryota</taxon>
        <taxon>Sar</taxon>
        <taxon>Stramenopiles</taxon>
        <taxon>Oomycota</taxon>
        <taxon>Peronosporomycetes</taxon>
        <taxon>Peronosporales</taxon>
        <taxon>Peronosporaceae</taxon>
        <taxon>Phytophthora</taxon>
    </lineage>
</organism>
<dbReference type="SUPFAM" id="SSF54160">
    <property type="entry name" value="Chromo domain-like"/>
    <property type="match status" value="1"/>
</dbReference>
<protein>
    <recommendedName>
        <fullName evidence="3">Chromo domain-containing protein</fullName>
    </recommendedName>
</protein>
<reference evidence="2" key="1">
    <citation type="journal article" date="2006" name="Science">
        <title>Phytophthora genome sequences uncover evolutionary origins and mechanisms of pathogenesis.</title>
        <authorList>
            <person name="Tyler B.M."/>
            <person name="Tripathy S."/>
            <person name="Zhang X."/>
            <person name="Dehal P."/>
            <person name="Jiang R.H."/>
            <person name="Aerts A."/>
            <person name="Arredondo F.D."/>
            <person name="Baxter L."/>
            <person name="Bensasson D."/>
            <person name="Beynon J.L."/>
            <person name="Chapman J."/>
            <person name="Damasceno C.M."/>
            <person name="Dorrance A.E."/>
            <person name="Dou D."/>
            <person name="Dickerman A.W."/>
            <person name="Dubchak I.L."/>
            <person name="Garbelotto M."/>
            <person name="Gijzen M."/>
            <person name="Gordon S.G."/>
            <person name="Govers F."/>
            <person name="Grunwald N.J."/>
            <person name="Huang W."/>
            <person name="Ivors K.L."/>
            <person name="Jones R.W."/>
            <person name="Kamoun S."/>
            <person name="Krampis K."/>
            <person name="Lamour K.H."/>
            <person name="Lee M.K."/>
            <person name="McDonald W.H."/>
            <person name="Medina M."/>
            <person name="Meijer H.J."/>
            <person name="Nordberg E.K."/>
            <person name="Maclean D.J."/>
            <person name="Ospina-Giraldo M.D."/>
            <person name="Morris P.F."/>
            <person name="Phuntumart V."/>
            <person name="Putnam N.H."/>
            <person name="Rash S."/>
            <person name="Rose J.K."/>
            <person name="Sakihama Y."/>
            <person name="Salamov A.A."/>
            <person name="Savidor A."/>
            <person name="Scheuring C.F."/>
            <person name="Smith B.M."/>
            <person name="Sobral B.W."/>
            <person name="Terry A."/>
            <person name="Torto-Alalibo T.A."/>
            <person name="Win J."/>
            <person name="Xu Z."/>
            <person name="Zhang H."/>
            <person name="Grigoriev I.V."/>
            <person name="Rokhsar D.S."/>
            <person name="Boore J.L."/>
        </authorList>
    </citation>
    <scope>NUCLEOTIDE SEQUENCE [LARGE SCALE GENOMIC DNA]</scope>
    <source>
        <strain evidence="2">Pr102</strain>
    </source>
</reference>
<dbReference type="HOGENOM" id="CLU_131806_0_0_1"/>
<dbReference type="EnsemblProtists" id="Phyra79748">
    <property type="protein sequence ID" value="Phyra79748"/>
    <property type="gene ID" value="Phyra79748"/>
</dbReference>
<accession>H3GS34</accession>
<name>H3GS34_PHYRM</name>
<dbReference type="InParanoid" id="H3GS34"/>
<dbReference type="Proteomes" id="UP000005238">
    <property type="component" value="Unassembled WGS sequence"/>
</dbReference>
<evidence type="ECO:0008006" key="3">
    <source>
        <dbReference type="Google" id="ProtNLM"/>
    </source>
</evidence>
<dbReference type="InterPro" id="IPR016197">
    <property type="entry name" value="Chromo-like_dom_sf"/>
</dbReference>
<dbReference type="eggNOG" id="ENOG502SRUZ">
    <property type="taxonomic scope" value="Eukaryota"/>
</dbReference>
<evidence type="ECO:0000313" key="1">
    <source>
        <dbReference type="EnsemblProtists" id="Phyra79748"/>
    </source>
</evidence>
<sequence length="129" mass="15236">MPSTKPKKNDISSAKEFKTLCIAARKAYKIRWLAAPDPGDDEGSDEEEKRSAEEDLTAEMLHYVRKLLNWKREKRQTYYIVEWEATWECREHLSKTVVAAFEKERRLLVQKKFIEEEAVKDNTINTTEK</sequence>